<dbReference type="InterPro" id="IPR014284">
    <property type="entry name" value="RNA_pol_sigma-70_dom"/>
</dbReference>
<evidence type="ECO:0000259" key="6">
    <source>
        <dbReference type="Pfam" id="PF04542"/>
    </source>
</evidence>
<dbReference type="CDD" id="cd06171">
    <property type="entry name" value="Sigma70_r4"/>
    <property type="match status" value="1"/>
</dbReference>
<organism evidence="8">
    <name type="scientific">uncultured Thermomicrobiales bacterium</name>
    <dbReference type="NCBI Taxonomy" id="1645740"/>
    <lineage>
        <taxon>Bacteria</taxon>
        <taxon>Pseudomonadati</taxon>
        <taxon>Thermomicrobiota</taxon>
        <taxon>Thermomicrobia</taxon>
        <taxon>Thermomicrobiales</taxon>
        <taxon>environmental samples</taxon>
    </lineage>
</organism>
<proteinExistence type="inferred from homology"/>
<feature type="domain" description="RNA polymerase sigma factor 70 region 4 type 2" evidence="7">
    <location>
        <begin position="121"/>
        <end position="173"/>
    </location>
</feature>
<protein>
    <recommendedName>
        <fullName evidence="9">RNA polymerase ECF-type sigma factor</fullName>
    </recommendedName>
</protein>
<feature type="region of interest" description="Disordered" evidence="5">
    <location>
        <begin position="184"/>
        <end position="214"/>
    </location>
</feature>
<dbReference type="PANTHER" id="PTHR43133">
    <property type="entry name" value="RNA POLYMERASE ECF-TYPE SIGMA FACTO"/>
    <property type="match status" value="1"/>
</dbReference>
<dbReference type="InterPro" id="IPR039425">
    <property type="entry name" value="RNA_pol_sigma-70-like"/>
</dbReference>
<dbReference type="InterPro" id="IPR013325">
    <property type="entry name" value="RNA_pol_sigma_r2"/>
</dbReference>
<comment type="similarity">
    <text evidence="1">Belongs to the sigma-70 factor family. ECF subfamily.</text>
</comment>
<evidence type="ECO:0000259" key="7">
    <source>
        <dbReference type="Pfam" id="PF08281"/>
    </source>
</evidence>
<keyword evidence="4" id="KW-0804">Transcription</keyword>
<dbReference type="Gene3D" id="1.10.10.10">
    <property type="entry name" value="Winged helix-like DNA-binding domain superfamily/Winged helix DNA-binding domain"/>
    <property type="match status" value="1"/>
</dbReference>
<reference evidence="8" key="1">
    <citation type="submission" date="2020-02" db="EMBL/GenBank/DDBJ databases">
        <authorList>
            <person name="Meier V. D."/>
        </authorList>
    </citation>
    <scope>NUCLEOTIDE SEQUENCE</scope>
    <source>
        <strain evidence="8">AVDCRST_MAG59</strain>
    </source>
</reference>
<dbReference type="GO" id="GO:0016987">
    <property type="term" value="F:sigma factor activity"/>
    <property type="evidence" value="ECO:0007669"/>
    <property type="project" value="UniProtKB-KW"/>
</dbReference>
<evidence type="ECO:0000256" key="5">
    <source>
        <dbReference type="SAM" id="MobiDB-lite"/>
    </source>
</evidence>
<dbReference type="NCBIfam" id="TIGR02937">
    <property type="entry name" value="sigma70-ECF"/>
    <property type="match status" value="1"/>
</dbReference>
<feature type="domain" description="RNA polymerase sigma-70 region 2" evidence="6">
    <location>
        <begin position="24"/>
        <end position="91"/>
    </location>
</feature>
<dbReference type="GO" id="GO:0006352">
    <property type="term" value="P:DNA-templated transcription initiation"/>
    <property type="evidence" value="ECO:0007669"/>
    <property type="project" value="InterPro"/>
</dbReference>
<evidence type="ECO:0000256" key="2">
    <source>
        <dbReference type="ARBA" id="ARBA00023015"/>
    </source>
</evidence>
<dbReference type="SUPFAM" id="SSF88659">
    <property type="entry name" value="Sigma3 and sigma4 domains of RNA polymerase sigma factors"/>
    <property type="match status" value="1"/>
</dbReference>
<sequence length="214" mass="22955">MAERGDDDLIAAIARRDPNALLALYGRHGRLAFALAYRVLGDAQTAEEAVQDAFLQVWQRAASCDVGRGSGRGWLLTIVHRRAIDARRRSRHRLEMGLDAVEATLAAPDAWDEVVHGLERDEVRAALRMLPEGQRQAIDLAYYEGLTHREIAERTGTPLGTVKGRLRLGLEKLHATLVAARAQGGGQAEEGGGGGVAAPLAADRRGGGGATRGR</sequence>
<dbReference type="InterPro" id="IPR013324">
    <property type="entry name" value="RNA_pol_sigma_r3/r4-like"/>
</dbReference>
<dbReference type="Pfam" id="PF04542">
    <property type="entry name" value="Sigma70_r2"/>
    <property type="match status" value="1"/>
</dbReference>
<dbReference type="GO" id="GO:0003677">
    <property type="term" value="F:DNA binding"/>
    <property type="evidence" value="ECO:0007669"/>
    <property type="project" value="InterPro"/>
</dbReference>
<accession>A0A6J4V4T7</accession>
<dbReference type="PANTHER" id="PTHR43133:SF62">
    <property type="entry name" value="RNA POLYMERASE SIGMA FACTOR SIGZ"/>
    <property type="match status" value="1"/>
</dbReference>
<evidence type="ECO:0000256" key="3">
    <source>
        <dbReference type="ARBA" id="ARBA00023082"/>
    </source>
</evidence>
<evidence type="ECO:0000313" key="8">
    <source>
        <dbReference type="EMBL" id="CAA9569516.1"/>
    </source>
</evidence>
<evidence type="ECO:0008006" key="9">
    <source>
        <dbReference type="Google" id="ProtNLM"/>
    </source>
</evidence>
<feature type="compositionally biased region" description="Gly residues" evidence="5">
    <location>
        <begin position="184"/>
        <end position="196"/>
    </location>
</feature>
<dbReference type="Gene3D" id="1.10.1740.10">
    <property type="match status" value="1"/>
</dbReference>
<dbReference type="SUPFAM" id="SSF88946">
    <property type="entry name" value="Sigma2 domain of RNA polymerase sigma factors"/>
    <property type="match status" value="1"/>
</dbReference>
<dbReference type="AlphaFoldDB" id="A0A6J4V4T7"/>
<keyword evidence="2" id="KW-0805">Transcription regulation</keyword>
<keyword evidence="3" id="KW-0731">Sigma factor</keyword>
<name>A0A6J4V4T7_9BACT</name>
<evidence type="ECO:0000256" key="1">
    <source>
        <dbReference type="ARBA" id="ARBA00010641"/>
    </source>
</evidence>
<gene>
    <name evidence="8" type="ORF">AVDCRST_MAG59-3365</name>
</gene>
<dbReference type="EMBL" id="CADCWF010000241">
    <property type="protein sequence ID" value="CAA9569516.1"/>
    <property type="molecule type" value="Genomic_DNA"/>
</dbReference>
<dbReference type="Pfam" id="PF08281">
    <property type="entry name" value="Sigma70_r4_2"/>
    <property type="match status" value="1"/>
</dbReference>
<dbReference type="InterPro" id="IPR007627">
    <property type="entry name" value="RNA_pol_sigma70_r2"/>
</dbReference>
<dbReference type="InterPro" id="IPR036388">
    <property type="entry name" value="WH-like_DNA-bd_sf"/>
</dbReference>
<dbReference type="InterPro" id="IPR013249">
    <property type="entry name" value="RNA_pol_sigma70_r4_t2"/>
</dbReference>
<evidence type="ECO:0000256" key="4">
    <source>
        <dbReference type="ARBA" id="ARBA00023163"/>
    </source>
</evidence>